<dbReference type="KEGG" id="clw:CLAC_02510"/>
<gene>
    <name evidence="1" type="ORF">CLAC_02510</name>
</gene>
<sequence length="121" mass="12153">MPAPQYQPAGAFTLIPDAVRQSAASLGSLASDPSHPAQALGAAKPLSLLADAPYIGQFAQAASAALSAQHERVTQLADYGRSASEALTSLVTAARSAEEAGAHRFAAFPFGSFGAQGGDAL</sequence>
<organism evidence="1 2">
    <name type="scientific">Corynebacterium lactis RW2-5</name>
    <dbReference type="NCBI Taxonomy" id="1408189"/>
    <lineage>
        <taxon>Bacteria</taxon>
        <taxon>Bacillati</taxon>
        <taxon>Actinomycetota</taxon>
        <taxon>Actinomycetes</taxon>
        <taxon>Mycobacteriales</taxon>
        <taxon>Corynebacteriaceae</taxon>
        <taxon>Corynebacterium</taxon>
    </lineage>
</organism>
<evidence type="ECO:0000313" key="2">
    <source>
        <dbReference type="Proteomes" id="UP000058446"/>
    </source>
</evidence>
<proteinExistence type="predicted"/>
<accession>A0A0K2H2Z6</accession>
<reference evidence="1 2" key="1">
    <citation type="submission" date="2013-10" db="EMBL/GenBank/DDBJ databases">
        <title>Complete genome sequence of Corynebacterium lactis DSM 45799(T), isolated from raw cow milk.</title>
        <authorList>
            <person name="Ruckert C."/>
            <person name="Albersmeier A."/>
            <person name="Lipski A."/>
            <person name="Kalinowski J."/>
        </authorList>
    </citation>
    <scope>NUCLEOTIDE SEQUENCE [LARGE SCALE GENOMIC DNA]</scope>
    <source>
        <strain evidence="1 2">RW2-5</strain>
    </source>
</reference>
<keyword evidence="2" id="KW-1185">Reference proteome</keyword>
<dbReference type="PATRIC" id="fig|1408189.4.peg.498"/>
<dbReference type="STRING" id="1408189.CLAC_02510"/>
<dbReference type="AlphaFoldDB" id="A0A0K2H2Z6"/>
<evidence type="ECO:0000313" key="1">
    <source>
        <dbReference type="EMBL" id="ALA68409.1"/>
    </source>
</evidence>
<name>A0A0K2H2Z6_9CORY</name>
<dbReference type="RefSeq" id="WP_053411549.1">
    <property type="nucleotide sequence ID" value="NZ_CP006841.1"/>
</dbReference>
<dbReference type="EMBL" id="CP006841">
    <property type="protein sequence ID" value="ALA68409.1"/>
    <property type="molecule type" value="Genomic_DNA"/>
</dbReference>
<dbReference type="Proteomes" id="UP000058446">
    <property type="component" value="Chromosome"/>
</dbReference>
<protein>
    <submittedName>
        <fullName evidence="1">Uncharacterized protein</fullName>
    </submittedName>
</protein>